<dbReference type="AlphaFoldDB" id="A0A8H4EGM6"/>
<reference evidence="1 2" key="1">
    <citation type="journal article" date="2019" name="Environ. Microbiol.">
        <title>At the nexus of three kingdoms: the genome of the mycorrhizal fungus Gigaspora margarita provides insights into plant, endobacterial and fungal interactions.</title>
        <authorList>
            <person name="Venice F."/>
            <person name="Ghignone S."/>
            <person name="Salvioli di Fossalunga A."/>
            <person name="Amselem J."/>
            <person name="Novero M."/>
            <person name="Xianan X."/>
            <person name="Sedzielewska Toro K."/>
            <person name="Morin E."/>
            <person name="Lipzen A."/>
            <person name="Grigoriev I.V."/>
            <person name="Henrissat B."/>
            <person name="Martin F.M."/>
            <person name="Bonfante P."/>
        </authorList>
    </citation>
    <scope>NUCLEOTIDE SEQUENCE [LARGE SCALE GENOMIC DNA]</scope>
    <source>
        <strain evidence="1 2">BEG34</strain>
    </source>
</reference>
<evidence type="ECO:0000313" key="1">
    <source>
        <dbReference type="EMBL" id="KAF0480261.1"/>
    </source>
</evidence>
<comment type="caution">
    <text evidence="1">The sequence shown here is derived from an EMBL/GenBank/DDBJ whole genome shotgun (WGS) entry which is preliminary data.</text>
</comment>
<dbReference type="PANTHER" id="PTHR14187">
    <property type="entry name" value="ALPHA KINASE/ELONGATION FACTOR 2 KINASE"/>
    <property type="match status" value="1"/>
</dbReference>
<dbReference type="Proteomes" id="UP000439903">
    <property type="component" value="Unassembled WGS sequence"/>
</dbReference>
<keyword evidence="2" id="KW-1185">Reference proteome</keyword>
<proteinExistence type="predicted"/>
<evidence type="ECO:0000313" key="2">
    <source>
        <dbReference type="Proteomes" id="UP000439903"/>
    </source>
</evidence>
<dbReference type="PANTHER" id="PTHR14187:SF5">
    <property type="entry name" value="HEAT SHOCK 70 KDA PROTEIN 12A"/>
    <property type="match status" value="1"/>
</dbReference>
<gene>
    <name evidence="1" type="ORF">F8M41_023758</name>
</gene>
<name>A0A8H4EGM6_GIGMA</name>
<sequence>MLLEKHYGHLSYMTQQFCERGEESEFRKYILDIEKVCPSLKQYVSGSILDELEEEDWEIEIDFETVKSFFDPVVNKILRLISAQLDAKLSSGFHSVKLQFQPYPMAAIERGAVGYGLDMDAVKNRVLKWTYGFDHNPKFQEGDPPSRKTSNRRIEKFRLMAKRGIQVEVNQRFYARMYPFDPDQTGMLFNFYYTAKKNCRVL</sequence>
<organism evidence="1 2">
    <name type="scientific">Gigaspora margarita</name>
    <dbReference type="NCBI Taxonomy" id="4874"/>
    <lineage>
        <taxon>Eukaryota</taxon>
        <taxon>Fungi</taxon>
        <taxon>Fungi incertae sedis</taxon>
        <taxon>Mucoromycota</taxon>
        <taxon>Glomeromycotina</taxon>
        <taxon>Glomeromycetes</taxon>
        <taxon>Diversisporales</taxon>
        <taxon>Gigasporaceae</taxon>
        <taxon>Gigaspora</taxon>
    </lineage>
</organism>
<dbReference type="EMBL" id="WTPW01000784">
    <property type="protein sequence ID" value="KAF0480261.1"/>
    <property type="molecule type" value="Genomic_DNA"/>
</dbReference>
<protein>
    <submittedName>
        <fullName evidence="1">Hsp70 family protein</fullName>
    </submittedName>
</protein>
<dbReference type="OrthoDB" id="2963168at2759"/>
<accession>A0A8H4EGM6</accession>